<evidence type="ECO:0000256" key="2">
    <source>
        <dbReference type="ARBA" id="ARBA00022748"/>
    </source>
</evidence>
<keyword evidence="2" id="KW-0201">Cytochrome c-type biogenesis</keyword>
<dbReference type="Proteomes" id="UP001610063">
    <property type="component" value="Unassembled WGS sequence"/>
</dbReference>
<dbReference type="SUPFAM" id="SSF52833">
    <property type="entry name" value="Thioredoxin-like"/>
    <property type="match status" value="1"/>
</dbReference>
<evidence type="ECO:0000313" key="6">
    <source>
        <dbReference type="EMBL" id="MFH6981893.1"/>
    </source>
</evidence>
<keyword evidence="3" id="KW-1015">Disulfide bond</keyword>
<gene>
    <name evidence="6" type="ORF">ACHKAR_00510</name>
</gene>
<reference evidence="6 7" key="1">
    <citation type="journal article" date="2013" name="Int. J. Syst. Evol. Microbiol.">
        <title>Marinoscillum luteum sp. nov., isolated from marine sediment.</title>
        <authorList>
            <person name="Cha I.T."/>
            <person name="Park S.J."/>
            <person name="Kim S.J."/>
            <person name="Kim J.G."/>
            <person name="Jung M.Y."/>
            <person name="Shin K.S."/>
            <person name="Kwon K.K."/>
            <person name="Yang S.H."/>
            <person name="Seo Y.S."/>
            <person name="Rhee S.K."/>
        </authorList>
    </citation>
    <scope>NUCLEOTIDE SEQUENCE [LARGE SCALE GENOMIC DNA]</scope>
    <source>
        <strain evidence="6 7">KCTC 23939</strain>
    </source>
</reference>
<dbReference type="PROSITE" id="PS51352">
    <property type="entry name" value="THIOREDOXIN_2"/>
    <property type="match status" value="1"/>
</dbReference>
<evidence type="ECO:0000256" key="1">
    <source>
        <dbReference type="ARBA" id="ARBA00004196"/>
    </source>
</evidence>
<evidence type="ECO:0000259" key="5">
    <source>
        <dbReference type="PROSITE" id="PS51352"/>
    </source>
</evidence>
<dbReference type="PANTHER" id="PTHR42852:SF6">
    <property type="entry name" value="THIOL:DISULFIDE INTERCHANGE PROTEIN DSBE"/>
    <property type="match status" value="1"/>
</dbReference>
<comment type="subcellular location">
    <subcellularLocation>
        <location evidence="1">Cell envelope</location>
    </subcellularLocation>
</comment>
<keyword evidence="4" id="KW-0676">Redox-active center</keyword>
<name>A0ABW7N2K2_9BACT</name>
<accession>A0ABW7N2K2</accession>
<protein>
    <submittedName>
        <fullName evidence="6">TlpA family protein disulfide reductase</fullName>
    </submittedName>
</protein>
<evidence type="ECO:0000256" key="3">
    <source>
        <dbReference type="ARBA" id="ARBA00023157"/>
    </source>
</evidence>
<evidence type="ECO:0000256" key="4">
    <source>
        <dbReference type="ARBA" id="ARBA00023284"/>
    </source>
</evidence>
<proteinExistence type="predicted"/>
<dbReference type="PANTHER" id="PTHR42852">
    <property type="entry name" value="THIOL:DISULFIDE INTERCHANGE PROTEIN DSBE"/>
    <property type="match status" value="1"/>
</dbReference>
<dbReference type="InterPro" id="IPR013740">
    <property type="entry name" value="Redoxin"/>
</dbReference>
<dbReference type="InterPro" id="IPR036249">
    <property type="entry name" value="Thioredoxin-like_sf"/>
</dbReference>
<feature type="domain" description="Thioredoxin" evidence="5">
    <location>
        <begin position="319"/>
        <end position="461"/>
    </location>
</feature>
<keyword evidence="7" id="KW-1185">Reference proteome</keyword>
<dbReference type="Gene3D" id="3.40.30.10">
    <property type="entry name" value="Glutaredoxin"/>
    <property type="match status" value="1"/>
</dbReference>
<dbReference type="InterPro" id="IPR050553">
    <property type="entry name" value="Thioredoxin_ResA/DsbE_sf"/>
</dbReference>
<sequence length="461" mass="51786">MIKLNNWAQLSVVLLLWACAPQPEKVTTTISGEIINPIGDVITFRLGGDRITDTLDADNKFSTAFDITAPVDIVFGHGGEITYLYLRPGDQLYLTLDPAEFDESLTYSGKGAEINNYKAAMVLLGDSLLSTRDLYKMQEDQFLVALDSISAIELGYMADFNIDDAAFIAYTRENSKWSDIVTKMRYEGAHRSLLDLDSFSVSDTYYDFQLALDVNDTSLLKYPAFRSYVDESIEKEASRGYYARADESEDYSGFYVEAINALIQVPSLKEQLMYEFVSDSYSYFPVEVRDEIVAAWKGLNPDPERVDEIDQMIAEFQKLEPGNPAPDFRYVSIDGDTLTMADFKGKLVYIDVWATWCGPCIAEHPHMEKLQQRFEGQDVAFVAVSTDSSPDPWRKMVNERKLGGIHLYAPGAWQSTIITDYLIQGIPRFILIDREGNIIDANAARPSGDIGDQLEALLKSA</sequence>
<dbReference type="Pfam" id="PF08534">
    <property type="entry name" value="Redoxin"/>
    <property type="match status" value="1"/>
</dbReference>
<dbReference type="CDD" id="cd02966">
    <property type="entry name" value="TlpA_like_family"/>
    <property type="match status" value="1"/>
</dbReference>
<comment type="caution">
    <text evidence="6">The sequence shown here is derived from an EMBL/GenBank/DDBJ whole genome shotgun (WGS) entry which is preliminary data.</text>
</comment>
<dbReference type="RefSeq" id="WP_395415736.1">
    <property type="nucleotide sequence ID" value="NZ_JBIPKE010000007.1"/>
</dbReference>
<evidence type="ECO:0000313" key="7">
    <source>
        <dbReference type="Proteomes" id="UP001610063"/>
    </source>
</evidence>
<dbReference type="EMBL" id="JBIPKE010000007">
    <property type="protein sequence ID" value="MFH6981893.1"/>
    <property type="molecule type" value="Genomic_DNA"/>
</dbReference>
<dbReference type="InterPro" id="IPR013766">
    <property type="entry name" value="Thioredoxin_domain"/>
</dbReference>
<organism evidence="6 7">
    <name type="scientific">Marinoscillum luteum</name>
    <dbReference type="NCBI Taxonomy" id="861051"/>
    <lineage>
        <taxon>Bacteria</taxon>
        <taxon>Pseudomonadati</taxon>
        <taxon>Bacteroidota</taxon>
        <taxon>Cytophagia</taxon>
        <taxon>Cytophagales</taxon>
        <taxon>Reichenbachiellaceae</taxon>
        <taxon>Marinoscillum</taxon>
    </lineage>
</organism>